<name>A0A6J5URA5_PRUAR</name>
<evidence type="ECO:0000313" key="1">
    <source>
        <dbReference type="EMBL" id="CAB4279079.1"/>
    </source>
</evidence>
<protein>
    <submittedName>
        <fullName evidence="1">Uncharacterized protein</fullName>
    </submittedName>
</protein>
<reference evidence="1 2" key="1">
    <citation type="submission" date="2020-05" db="EMBL/GenBank/DDBJ databases">
        <authorList>
            <person name="Campoy J."/>
            <person name="Schneeberger K."/>
            <person name="Spophaly S."/>
        </authorList>
    </citation>
    <scope>NUCLEOTIDE SEQUENCE [LARGE SCALE GENOMIC DNA]</scope>
    <source>
        <strain evidence="1">PruArmRojPasFocal</strain>
    </source>
</reference>
<organism evidence="1 2">
    <name type="scientific">Prunus armeniaca</name>
    <name type="common">Apricot</name>
    <name type="synonym">Armeniaca vulgaris</name>
    <dbReference type="NCBI Taxonomy" id="36596"/>
    <lineage>
        <taxon>Eukaryota</taxon>
        <taxon>Viridiplantae</taxon>
        <taxon>Streptophyta</taxon>
        <taxon>Embryophyta</taxon>
        <taxon>Tracheophyta</taxon>
        <taxon>Spermatophyta</taxon>
        <taxon>Magnoliopsida</taxon>
        <taxon>eudicotyledons</taxon>
        <taxon>Gunneridae</taxon>
        <taxon>Pentapetalae</taxon>
        <taxon>rosids</taxon>
        <taxon>fabids</taxon>
        <taxon>Rosales</taxon>
        <taxon>Rosaceae</taxon>
        <taxon>Amygdaloideae</taxon>
        <taxon>Amygdaleae</taxon>
        <taxon>Prunus</taxon>
    </lineage>
</organism>
<sequence length="63" mass="6800">MMFIDMVLVDTAVEPGQNGTGESRVNLGGRWGRAHLVATLGGWGLSRALSPFFSFHLLLLVSI</sequence>
<dbReference type="EMBL" id="CAEKDK010000005">
    <property type="protein sequence ID" value="CAB4279079.1"/>
    <property type="molecule type" value="Genomic_DNA"/>
</dbReference>
<gene>
    <name evidence="1" type="ORF">CURHAP_LOCUS31161</name>
</gene>
<dbReference type="Proteomes" id="UP000507222">
    <property type="component" value="Unassembled WGS sequence"/>
</dbReference>
<dbReference type="AlphaFoldDB" id="A0A6J5URA5"/>
<accession>A0A6J5URA5</accession>
<proteinExistence type="predicted"/>
<evidence type="ECO:0000313" key="2">
    <source>
        <dbReference type="Proteomes" id="UP000507222"/>
    </source>
</evidence>